<reference evidence="1" key="1">
    <citation type="submission" date="2018-05" db="EMBL/GenBank/DDBJ databases">
        <authorList>
            <person name="Lanie J.A."/>
            <person name="Ng W.-L."/>
            <person name="Kazmierczak K.M."/>
            <person name="Andrzejewski T.M."/>
            <person name="Davidsen T.M."/>
            <person name="Wayne K.J."/>
            <person name="Tettelin H."/>
            <person name="Glass J.I."/>
            <person name="Rusch D."/>
            <person name="Podicherti R."/>
            <person name="Tsui H.-C.T."/>
            <person name="Winkler M.E."/>
        </authorList>
    </citation>
    <scope>NUCLEOTIDE SEQUENCE</scope>
</reference>
<protein>
    <submittedName>
        <fullName evidence="1">Uncharacterized protein</fullName>
    </submittedName>
</protein>
<dbReference type="EMBL" id="UINC01157983">
    <property type="protein sequence ID" value="SVD55271.1"/>
    <property type="molecule type" value="Genomic_DNA"/>
</dbReference>
<name>A0A382WAU2_9ZZZZ</name>
<dbReference type="Pfam" id="PF07661">
    <property type="entry name" value="MORN_2"/>
    <property type="match status" value="2"/>
</dbReference>
<proteinExistence type="predicted"/>
<organism evidence="1">
    <name type="scientific">marine metagenome</name>
    <dbReference type="NCBI Taxonomy" id="408172"/>
    <lineage>
        <taxon>unclassified sequences</taxon>
        <taxon>metagenomes</taxon>
        <taxon>ecological metagenomes</taxon>
    </lineage>
</organism>
<accession>A0A382WAU2</accession>
<dbReference type="PROSITE" id="PS51257">
    <property type="entry name" value="PROKAR_LIPOPROTEIN"/>
    <property type="match status" value="1"/>
</dbReference>
<dbReference type="InterPro" id="IPR011652">
    <property type="entry name" value="MORN_2"/>
</dbReference>
<evidence type="ECO:0000313" key="1">
    <source>
        <dbReference type="EMBL" id="SVD55271.1"/>
    </source>
</evidence>
<sequence length="128" mass="14786">MKKLLTILCLVLLVSCSEPPRLVQSGDLVTREGLYFEKFSDEPFTGIEVGFHGNKSVQLKEKTNYKDGKRHSLSEGYFENGQLNYKENYKNGLRDGLWEYFDENGQLQPGSPRCYRKDVVVKMSYCED</sequence>
<dbReference type="AlphaFoldDB" id="A0A382WAU2"/>
<dbReference type="Gene3D" id="3.90.930.1">
    <property type="match status" value="1"/>
</dbReference>
<gene>
    <name evidence="1" type="ORF">METZ01_LOCUS408125</name>
</gene>
<dbReference type="SUPFAM" id="SSF82185">
    <property type="entry name" value="Histone H3 K4-specific methyltransferase SET7/9 N-terminal domain"/>
    <property type="match status" value="1"/>
</dbReference>